<feature type="transmembrane region" description="Helical" evidence="1">
    <location>
        <begin position="368"/>
        <end position="385"/>
    </location>
</feature>
<accession>A0ABW5LWE7</accession>
<keyword evidence="1" id="KW-0812">Transmembrane</keyword>
<keyword evidence="3" id="KW-1185">Reference proteome</keyword>
<feature type="transmembrane region" description="Helical" evidence="1">
    <location>
        <begin position="7"/>
        <end position="29"/>
    </location>
</feature>
<feature type="transmembrane region" description="Helical" evidence="1">
    <location>
        <begin position="109"/>
        <end position="130"/>
    </location>
</feature>
<sequence>MGRTRKTTVLLSIALLIILTGSIITSMFFKEQWLWMDEVLSYILISDPSITHLNDAVVSGMDANPPFFANVYWFIGHYISANPQFLRAVSVLIFAITVVFFFRYTTTLLGTPVMNFVLITAIISLTYLNLTLSTQIRAYSLFLLISLGFFVISHRLMSTPTQGRLLVANVIVALLLVFTHNFGLFYVAASGAFFFLLFLWSKDRRYLAILGTYGLVLLGWFFIWYPNFVIQTDAGKPHSWIPMPTFRSFFNTVGELAPTISSTLERKTSLFFLPVLRFVLVVGLFSYVAITQVRRGFQAVREDKALLFYLFAGFVYLATITISLVVTLVHTSVFISRYLWPSHLLLIYQLVYAFYFFLGSQSVPRLRLARLLPVYMVLVAGFLFYQNKKIAIFPSGVMGYLPQLNKNYPVFFETADYFLPIWNQVKSVKACYLLDWETAATEGNILGATVEHKILKSVREKYNVENVVPTTKFNKANYPHFYVVDETSNYQIEHFVQSGRVKVINRLPIDIEGHRILECVF</sequence>
<feature type="transmembrane region" description="Helical" evidence="1">
    <location>
        <begin position="184"/>
        <end position="200"/>
    </location>
</feature>
<feature type="transmembrane region" description="Helical" evidence="1">
    <location>
        <begin position="136"/>
        <end position="154"/>
    </location>
</feature>
<evidence type="ECO:0000313" key="2">
    <source>
        <dbReference type="EMBL" id="MFD2569123.1"/>
    </source>
</evidence>
<evidence type="ECO:0000256" key="1">
    <source>
        <dbReference type="SAM" id="Phobius"/>
    </source>
</evidence>
<keyword evidence="1" id="KW-0472">Membrane</keyword>
<name>A0ABW5LWE7_9BACT</name>
<feature type="transmembrane region" description="Helical" evidence="1">
    <location>
        <begin position="207"/>
        <end position="225"/>
    </location>
</feature>
<evidence type="ECO:0008006" key="4">
    <source>
        <dbReference type="Google" id="ProtNLM"/>
    </source>
</evidence>
<dbReference type="EMBL" id="JBHULN010000001">
    <property type="protein sequence ID" value="MFD2569123.1"/>
    <property type="molecule type" value="Genomic_DNA"/>
</dbReference>
<comment type="caution">
    <text evidence="2">The sequence shown here is derived from an EMBL/GenBank/DDBJ whole genome shotgun (WGS) entry which is preliminary data.</text>
</comment>
<keyword evidence="1" id="KW-1133">Transmembrane helix</keyword>
<feature type="transmembrane region" description="Helical" evidence="1">
    <location>
        <begin position="271"/>
        <end position="293"/>
    </location>
</feature>
<protein>
    <recommendedName>
        <fullName evidence="4">Glycosyltransferase RgtA/B/C/D-like domain-containing protein</fullName>
    </recommendedName>
</protein>
<proteinExistence type="predicted"/>
<dbReference type="RefSeq" id="WP_381517634.1">
    <property type="nucleotide sequence ID" value="NZ_JBHULN010000001.1"/>
</dbReference>
<feature type="transmembrane region" description="Helical" evidence="1">
    <location>
        <begin position="85"/>
        <end position="102"/>
    </location>
</feature>
<reference evidence="3" key="1">
    <citation type="journal article" date="2019" name="Int. J. Syst. Evol. Microbiol.">
        <title>The Global Catalogue of Microorganisms (GCM) 10K type strain sequencing project: providing services to taxonomists for standard genome sequencing and annotation.</title>
        <authorList>
            <consortium name="The Broad Institute Genomics Platform"/>
            <consortium name="The Broad Institute Genome Sequencing Center for Infectious Disease"/>
            <person name="Wu L."/>
            <person name="Ma J."/>
        </authorList>
    </citation>
    <scope>NUCLEOTIDE SEQUENCE [LARGE SCALE GENOMIC DNA]</scope>
    <source>
        <strain evidence="3">KCTC 42805</strain>
    </source>
</reference>
<evidence type="ECO:0000313" key="3">
    <source>
        <dbReference type="Proteomes" id="UP001597469"/>
    </source>
</evidence>
<feature type="transmembrane region" description="Helical" evidence="1">
    <location>
        <begin position="338"/>
        <end position="356"/>
    </location>
</feature>
<dbReference type="Proteomes" id="UP001597469">
    <property type="component" value="Unassembled WGS sequence"/>
</dbReference>
<organism evidence="2 3">
    <name type="scientific">Spirosoma soli</name>
    <dbReference type="NCBI Taxonomy" id="1770529"/>
    <lineage>
        <taxon>Bacteria</taxon>
        <taxon>Pseudomonadati</taxon>
        <taxon>Bacteroidota</taxon>
        <taxon>Cytophagia</taxon>
        <taxon>Cytophagales</taxon>
        <taxon>Cytophagaceae</taxon>
        <taxon>Spirosoma</taxon>
    </lineage>
</organism>
<feature type="transmembrane region" description="Helical" evidence="1">
    <location>
        <begin position="305"/>
        <end position="326"/>
    </location>
</feature>
<gene>
    <name evidence="2" type="ORF">ACFSUS_00670</name>
</gene>